<dbReference type="Gramene" id="Os10t0111800-01">
    <property type="protein sequence ID" value="Os10t0111800-01"/>
    <property type="gene ID" value="Os10g0111800"/>
</dbReference>
<accession>Q0IZB3</accession>
<sequence length="157" mass="16798">MVRPPLALQIWRVSFLLPPRRAAASTGAREAPAANPAARGPQAANPVAGEARASDLSARQQREVLGRREWRGRRIQRGEGAGFGRRWWSRARASARAWASAGGDDGGGGGLAGGLRRAATTATARRPRRRPWAALSGSSTTATWLPHRWQPVVVLGL</sequence>
<evidence type="ECO:0000313" key="3">
    <source>
        <dbReference type="Proteomes" id="UP000000763"/>
    </source>
</evidence>
<gene>
    <name evidence="2" type="ordered locus">Os10g0111800</name>
</gene>
<dbReference type="KEGG" id="dosa:Os10g0111800"/>
<protein>
    <submittedName>
        <fullName evidence="2">Os10g0111800 protein</fullName>
    </submittedName>
</protein>
<reference evidence="2 3" key="1">
    <citation type="journal article" date="2005" name="Nature">
        <title>The map-based sequence of the rice genome.</title>
        <authorList>
            <consortium name="International rice genome sequencing project (IRGSP)"/>
            <person name="Matsumoto T."/>
            <person name="Wu J."/>
            <person name="Kanamori H."/>
            <person name="Katayose Y."/>
            <person name="Fujisawa M."/>
            <person name="Namiki N."/>
            <person name="Mizuno H."/>
            <person name="Yamamoto K."/>
            <person name="Antonio B.A."/>
            <person name="Baba T."/>
            <person name="Sakata K."/>
            <person name="Nagamura Y."/>
            <person name="Aoki H."/>
            <person name="Arikawa K."/>
            <person name="Arita K."/>
            <person name="Bito T."/>
            <person name="Chiden Y."/>
            <person name="Fujitsuka N."/>
            <person name="Fukunaka R."/>
            <person name="Hamada M."/>
            <person name="Harada C."/>
            <person name="Hayashi A."/>
            <person name="Hijishita S."/>
            <person name="Honda M."/>
            <person name="Hosokawa S."/>
            <person name="Ichikawa Y."/>
            <person name="Idonuma A."/>
            <person name="Iijima M."/>
            <person name="Ikeda M."/>
            <person name="Ikeno M."/>
            <person name="Ito K."/>
            <person name="Ito S."/>
            <person name="Ito T."/>
            <person name="Ito Y."/>
            <person name="Ito Y."/>
            <person name="Iwabuchi A."/>
            <person name="Kamiya K."/>
            <person name="Karasawa W."/>
            <person name="Kurita K."/>
            <person name="Katagiri S."/>
            <person name="Kikuta A."/>
            <person name="Kobayashi H."/>
            <person name="Kobayashi N."/>
            <person name="Machita K."/>
            <person name="Maehara T."/>
            <person name="Masukawa M."/>
            <person name="Mizubayashi T."/>
            <person name="Mukai Y."/>
            <person name="Nagasaki H."/>
            <person name="Nagata Y."/>
            <person name="Naito S."/>
            <person name="Nakashima M."/>
            <person name="Nakama Y."/>
            <person name="Nakamichi Y."/>
            <person name="Nakamura M."/>
            <person name="Meguro A."/>
            <person name="Negishi M."/>
            <person name="Ohta I."/>
            <person name="Ohta T."/>
            <person name="Okamoto M."/>
            <person name="Ono N."/>
            <person name="Saji S."/>
            <person name="Sakaguchi M."/>
            <person name="Sakai K."/>
            <person name="Shibata M."/>
            <person name="Shimokawa T."/>
            <person name="Song J."/>
            <person name="Takazaki Y."/>
            <person name="Terasawa K."/>
            <person name="Tsugane M."/>
            <person name="Tsuji K."/>
            <person name="Ueda S."/>
            <person name="Waki K."/>
            <person name="Yamagata H."/>
            <person name="Yamamoto M."/>
            <person name="Yamamoto S."/>
            <person name="Yamane H."/>
            <person name="Yoshiki S."/>
            <person name="Yoshihara R."/>
            <person name="Yukawa K."/>
            <person name="Zhong H."/>
            <person name="Yano M."/>
            <person name="Yuan Q."/>
            <person name="Ouyang S."/>
            <person name="Liu J."/>
            <person name="Jones K.M."/>
            <person name="Gansberger K."/>
            <person name="Moffat K."/>
            <person name="Hill J."/>
            <person name="Bera J."/>
            <person name="Fadrosh D."/>
            <person name="Jin S."/>
            <person name="Johri S."/>
            <person name="Kim M."/>
            <person name="Overton L."/>
            <person name="Reardon M."/>
            <person name="Tsitrin T."/>
            <person name="Vuong H."/>
            <person name="Weaver B."/>
            <person name="Ciecko A."/>
            <person name="Tallon L."/>
            <person name="Jackson J."/>
            <person name="Pai G."/>
            <person name="Aken S.V."/>
            <person name="Utterback T."/>
            <person name="Reidmuller S."/>
            <person name="Feldblyum T."/>
            <person name="Hsiao J."/>
            <person name="Zismann V."/>
            <person name="Iobst S."/>
            <person name="de Vazeille A.R."/>
            <person name="Buell C.R."/>
            <person name="Ying K."/>
            <person name="Li Y."/>
            <person name="Lu T."/>
            <person name="Huang Y."/>
            <person name="Zhao Q."/>
            <person name="Feng Q."/>
            <person name="Zhang L."/>
            <person name="Zhu J."/>
            <person name="Weng Q."/>
            <person name="Mu J."/>
            <person name="Lu Y."/>
            <person name="Fan D."/>
            <person name="Liu Y."/>
            <person name="Guan J."/>
            <person name="Zhang Y."/>
            <person name="Yu S."/>
            <person name="Liu X."/>
            <person name="Zhang Y."/>
            <person name="Hong G."/>
            <person name="Han B."/>
            <person name="Choisne N."/>
            <person name="Demange N."/>
            <person name="Orjeda G."/>
            <person name="Samain S."/>
            <person name="Cattolico L."/>
            <person name="Pelletier E."/>
            <person name="Couloux A."/>
            <person name="Segurens B."/>
            <person name="Wincker P."/>
            <person name="D'Hont A."/>
            <person name="Scarpelli C."/>
            <person name="Weissenbach J."/>
            <person name="Salanoubat M."/>
            <person name="Quetier F."/>
            <person name="Yu Y."/>
            <person name="Kim H.R."/>
            <person name="Rambo T."/>
            <person name="Currie J."/>
            <person name="Collura K."/>
            <person name="Luo M."/>
            <person name="Yang T."/>
            <person name="Ammiraju J.S.S."/>
            <person name="Engler F."/>
            <person name="Soderlund C."/>
            <person name="Wing R.A."/>
            <person name="Palmer L.E."/>
            <person name="de la Bastide M."/>
            <person name="Spiegel L."/>
            <person name="Nascimento L."/>
            <person name="Zutavern T."/>
            <person name="O'Shaughnessy A."/>
            <person name="Dike S."/>
            <person name="Dedhia N."/>
            <person name="Preston R."/>
            <person name="Balija V."/>
            <person name="McCombie W.R."/>
            <person name="Chow T."/>
            <person name="Chen H."/>
            <person name="Chung M."/>
            <person name="Chen C."/>
            <person name="Shaw J."/>
            <person name="Wu H."/>
            <person name="Hsiao K."/>
            <person name="Chao Y."/>
            <person name="Chu M."/>
            <person name="Cheng C."/>
            <person name="Hour A."/>
            <person name="Lee P."/>
            <person name="Lin S."/>
            <person name="Lin Y."/>
            <person name="Liou J."/>
            <person name="Liu S."/>
            <person name="Hsing Y."/>
            <person name="Raghuvanshi S."/>
            <person name="Mohanty A."/>
            <person name="Bharti A.K."/>
            <person name="Gaur A."/>
            <person name="Gupta V."/>
            <person name="Kumar D."/>
            <person name="Ravi V."/>
            <person name="Vij S."/>
            <person name="Kapur A."/>
            <person name="Khurana P."/>
            <person name="Khurana P."/>
            <person name="Khurana J.P."/>
            <person name="Tyagi A.K."/>
            <person name="Gaikwad K."/>
            <person name="Singh A."/>
            <person name="Dalal V."/>
            <person name="Srivastava S."/>
            <person name="Dixit A."/>
            <person name="Pal A.K."/>
            <person name="Ghazi I.A."/>
            <person name="Yadav M."/>
            <person name="Pandit A."/>
            <person name="Bhargava A."/>
            <person name="Sureshbabu K."/>
            <person name="Batra K."/>
            <person name="Sharma T.R."/>
            <person name="Mohapatra T."/>
            <person name="Singh N.K."/>
            <person name="Messing J."/>
            <person name="Nelson A.B."/>
            <person name="Fuks G."/>
            <person name="Kavchok S."/>
            <person name="Keizer G."/>
            <person name="Linton E."/>
            <person name="Llaca V."/>
            <person name="Song R."/>
            <person name="Tanyolac B."/>
            <person name="Young S."/>
            <person name="Ho-Il K."/>
            <person name="Hahn J.H."/>
            <person name="Sangsakoo G."/>
            <person name="Vanavichit A."/>
            <person name="de Mattos Luiz.A.T."/>
            <person name="Zimmer P.D."/>
            <person name="Malone G."/>
            <person name="Dellagostin O."/>
            <person name="de Oliveira A.C."/>
            <person name="Bevan M."/>
            <person name="Bancroft I."/>
            <person name="Minx P."/>
            <person name="Cordum H."/>
            <person name="Wilson R."/>
            <person name="Cheng Z."/>
            <person name="Jin W."/>
            <person name="Jiang J."/>
            <person name="Leong S.A."/>
            <person name="Iwama H."/>
            <person name="Gojobori T."/>
            <person name="Itoh T."/>
            <person name="Niimura Y."/>
            <person name="Fujii Y."/>
            <person name="Habara T."/>
            <person name="Sakai H."/>
            <person name="Sato Y."/>
            <person name="Wilson G."/>
            <person name="Kumar K."/>
            <person name="McCouch S."/>
            <person name="Juretic N."/>
            <person name="Hoen D."/>
            <person name="Wright S."/>
            <person name="Bruskiewich R."/>
            <person name="Bureau T."/>
            <person name="Miyao A."/>
            <person name="Hirochika H."/>
            <person name="Nishikawa T."/>
            <person name="Kadowaki K."/>
            <person name="Sugiura M."/>
            <person name="Burr B."/>
            <person name="Sasaki T."/>
        </authorList>
    </citation>
    <scope>NUCLEOTIDE SEQUENCE [LARGE SCALE GENOMIC DNA]</scope>
    <source>
        <strain evidence="3">cv. Nipponbare</strain>
    </source>
</reference>
<name>Q0IZB3_ORYSJ</name>
<dbReference type="KEGG" id="osa:4347972"/>
<feature type="compositionally biased region" description="Low complexity" evidence="1">
    <location>
        <begin position="114"/>
        <end position="124"/>
    </location>
</feature>
<feature type="compositionally biased region" description="Gly residues" evidence="1">
    <location>
        <begin position="103"/>
        <end position="113"/>
    </location>
</feature>
<reference evidence="3" key="2">
    <citation type="journal article" date="2008" name="Nucleic Acids Res.">
        <title>The rice annotation project database (RAP-DB): 2008 update.</title>
        <authorList>
            <consortium name="The rice annotation project (RAP)"/>
        </authorList>
    </citation>
    <scope>GENOME REANNOTATION</scope>
    <source>
        <strain evidence="3">cv. Nipponbare</strain>
    </source>
</reference>
<dbReference type="AlphaFoldDB" id="Q0IZB3"/>
<evidence type="ECO:0000313" key="2">
    <source>
        <dbReference type="EMBL" id="BAF25952.1"/>
    </source>
</evidence>
<feature type="compositionally biased region" description="Low complexity" evidence="1">
    <location>
        <begin position="27"/>
        <end position="46"/>
    </location>
</feature>
<feature type="region of interest" description="Disordered" evidence="1">
    <location>
        <begin position="99"/>
        <end position="135"/>
    </location>
</feature>
<evidence type="ECO:0000256" key="1">
    <source>
        <dbReference type="SAM" id="MobiDB-lite"/>
    </source>
</evidence>
<feature type="region of interest" description="Disordered" evidence="1">
    <location>
        <begin position="26"/>
        <end position="63"/>
    </location>
</feature>
<dbReference type="EMBL" id="AP008216">
    <property type="protein sequence ID" value="BAF25952.1"/>
    <property type="molecule type" value="Genomic_DNA"/>
</dbReference>
<organism evidence="2 3">
    <name type="scientific">Oryza sativa subsp. japonica</name>
    <name type="common">Rice</name>
    <dbReference type="NCBI Taxonomy" id="39947"/>
    <lineage>
        <taxon>Eukaryota</taxon>
        <taxon>Viridiplantae</taxon>
        <taxon>Streptophyta</taxon>
        <taxon>Embryophyta</taxon>
        <taxon>Tracheophyta</taxon>
        <taxon>Spermatophyta</taxon>
        <taxon>Magnoliopsida</taxon>
        <taxon>Liliopsida</taxon>
        <taxon>Poales</taxon>
        <taxon>Poaceae</taxon>
        <taxon>BOP clade</taxon>
        <taxon>Oryzoideae</taxon>
        <taxon>Oryzeae</taxon>
        <taxon>Oryzinae</taxon>
        <taxon>Oryza</taxon>
        <taxon>Oryza sativa</taxon>
    </lineage>
</organism>
<proteinExistence type="predicted"/>
<dbReference type="Proteomes" id="UP000000763">
    <property type="component" value="Chromosome 10"/>
</dbReference>